<organism evidence="1 2">
    <name type="scientific">Rhododendron molle</name>
    <name type="common">Chinese azalea</name>
    <name type="synonym">Azalea mollis</name>
    <dbReference type="NCBI Taxonomy" id="49168"/>
    <lineage>
        <taxon>Eukaryota</taxon>
        <taxon>Viridiplantae</taxon>
        <taxon>Streptophyta</taxon>
        <taxon>Embryophyta</taxon>
        <taxon>Tracheophyta</taxon>
        <taxon>Spermatophyta</taxon>
        <taxon>Magnoliopsida</taxon>
        <taxon>eudicotyledons</taxon>
        <taxon>Gunneridae</taxon>
        <taxon>Pentapetalae</taxon>
        <taxon>asterids</taxon>
        <taxon>Ericales</taxon>
        <taxon>Ericaceae</taxon>
        <taxon>Ericoideae</taxon>
        <taxon>Rhodoreae</taxon>
        <taxon>Rhododendron</taxon>
    </lineage>
</organism>
<sequence length="98" mass="10616">MMVQETKIEKLEIESVQRIWGNSEVEFAESGSVGSSGVVGLIFWGCFGCLGKDKELGCLSLLGCFQFGLSFSGLRSDHGNLLMRPEVDALVISIALED</sequence>
<dbReference type="Proteomes" id="UP001062846">
    <property type="component" value="Chromosome 2"/>
</dbReference>
<gene>
    <name evidence="1" type="ORF">RHMOL_Rhmol02G0230000</name>
</gene>
<dbReference type="EMBL" id="CM046389">
    <property type="protein sequence ID" value="KAI8568821.1"/>
    <property type="molecule type" value="Genomic_DNA"/>
</dbReference>
<comment type="caution">
    <text evidence="1">The sequence shown here is derived from an EMBL/GenBank/DDBJ whole genome shotgun (WGS) entry which is preliminary data.</text>
</comment>
<evidence type="ECO:0000313" key="2">
    <source>
        <dbReference type="Proteomes" id="UP001062846"/>
    </source>
</evidence>
<evidence type="ECO:0000313" key="1">
    <source>
        <dbReference type="EMBL" id="KAI8568821.1"/>
    </source>
</evidence>
<keyword evidence="2" id="KW-1185">Reference proteome</keyword>
<name>A0ACC0PUI7_RHOML</name>
<reference evidence="1" key="1">
    <citation type="submission" date="2022-02" db="EMBL/GenBank/DDBJ databases">
        <title>Plant Genome Project.</title>
        <authorList>
            <person name="Zhang R.-G."/>
        </authorList>
    </citation>
    <scope>NUCLEOTIDE SEQUENCE</scope>
    <source>
        <strain evidence="1">AT1</strain>
    </source>
</reference>
<proteinExistence type="predicted"/>
<accession>A0ACC0PUI7</accession>
<protein>
    <submittedName>
        <fullName evidence="1">Uncharacterized protein</fullName>
    </submittedName>
</protein>